<dbReference type="InterPro" id="IPR036953">
    <property type="entry name" value="GreA/GreB_C_sf"/>
</dbReference>
<dbReference type="EMBL" id="CP011144">
    <property type="protein sequence ID" value="AKC86064.1"/>
    <property type="molecule type" value="Genomic_DNA"/>
</dbReference>
<dbReference type="AlphaFoldDB" id="A0A0E3YZQ2"/>
<dbReference type="Gene3D" id="3.10.50.30">
    <property type="entry name" value="Transcription elongation factor, GreA/GreB, C-terminal domain"/>
    <property type="match status" value="1"/>
</dbReference>
<dbReference type="PANTHER" id="PTHR30437:SF5">
    <property type="entry name" value="REGULATOR OF NUCLEOSIDE DIPHOSPHATE KINASE"/>
    <property type="match status" value="1"/>
</dbReference>
<dbReference type="Pfam" id="PF01272">
    <property type="entry name" value="GreA_GreB"/>
    <property type="match status" value="1"/>
</dbReference>
<dbReference type="SUPFAM" id="SSF54534">
    <property type="entry name" value="FKBP-like"/>
    <property type="match status" value="1"/>
</dbReference>
<dbReference type="PANTHER" id="PTHR30437">
    <property type="entry name" value="TRANSCRIPTION ELONGATION FACTOR GREA"/>
    <property type="match status" value="1"/>
</dbReference>
<dbReference type="GO" id="GO:0003677">
    <property type="term" value="F:DNA binding"/>
    <property type="evidence" value="ECO:0007669"/>
    <property type="project" value="InterPro"/>
</dbReference>
<dbReference type="FunFam" id="3.10.50.30:FF:000002">
    <property type="entry name" value="Regulator of nucleoside diphosphate kinase"/>
    <property type="match status" value="1"/>
</dbReference>
<feature type="domain" description="Regulator of nucleoside diphosphate kinase N-terminal" evidence="2">
    <location>
        <begin position="11"/>
        <end position="50"/>
    </location>
</feature>
<dbReference type="eggNOG" id="COG0782">
    <property type="taxonomic scope" value="Bacteria"/>
</dbReference>
<feature type="domain" description="Transcription elongation factor GreA/GreB C-terminal" evidence="1">
    <location>
        <begin position="57"/>
        <end position="133"/>
    </location>
</feature>
<dbReference type="RefSeq" id="WP_052630647.1">
    <property type="nucleotide sequence ID" value="NZ_CP011144.1"/>
</dbReference>
<dbReference type="InterPro" id="IPR029462">
    <property type="entry name" value="Rnk_N"/>
</dbReference>
<protein>
    <submittedName>
        <fullName evidence="3">Nucleoside diphosphate kinase regulator</fullName>
    </submittedName>
</protein>
<dbReference type="GO" id="GO:0006354">
    <property type="term" value="P:DNA-templated transcription elongation"/>
    <property type="evidence" value="ECO:0007669"/>
    <property type="project" value="TreeGrafter"/>
</dbReference>
<sequence length="143" mass="15370">MPTQPASGLPPSLIISSRDLARLEALLDSPVLSRHPAALALMDELNRAEVLPPERIPADVVTMHSQVECEDIASGENHVLTLVYPNEADVERGRVSVLAPVGSALLGLSVGQSIDWEVPGGRTLKLRVKSVRYQPEAAGDLHR</sequence>
<dbReference type="InterPro" id="IPR001437">
    <property type="entry name" value="Tscrpt_elong_fac_GreA/B_C"/>
</dbReference>
<dbReference type="Proteomes" id="UP000033067">
    <property type="component" value="Chromosome"/>
</dbReference>
<dbReference type="OrthoDB" id="192847at2"/>
<evidence type="ECO:0000313" key="4">
    <source>
        <dbReference type="Proteomes" id="UP000033067"/>
    </source>
</evidence>
<dbReference type="Pfam" id="PF14760">
    <property type="entry name" value="Rnk_N"/>
    <property type="match status" value="1"/>
</dbReference>
<dbReference type="GO" id="GO:0032784">
    <property type="term" value="P:regulation of DNA-templated transcription elongation"/>
    <property type="evidence" value="ECO:0007669"/>
    <property type="project" value="InterPro"/>
</dbReference>
<dbReference type="GO" id="GO:0070063">
    <property type="term" value="F:RNA polymerase binding"/>
    <property type="evidence" value="ECO:0007669"/>
    <property type="project" value="InterPro"/>
</dbReference>
<keyword evidence="4" id="KW-1185">Reference proteome</keyword>
<dbReference type="NCBIfam" id="NF004396">
    <property type="entry name" value="PRK05753.1"/>
    <property type="match status" value="1"/>
</dbReference>
<evidence type="ECO:0000259" key="1">
    <source>
        <dbReference type="Pfam" id="PF01272"/>
    </source>
</evidence>
<keyword evidence="3" id="KW-0418">Kinase</keyword>
<name>A0A0E3YZQ2_9GAMM</name>
<dbReference type="PATRIC" id="fig|314722.6.peg.841"/>
<dbReference type="InterPro" id="IPR023459">
    <property type="entry name" value="Tscrpt_elong_fac_GreA/B_fam"/>
</dbReference>
<evidence type="ECO:0000259" key="2">
    <source>
        <dbReference type="Pfam" id="PF14760"/>
    </source>
</evidence>
<organism evidence="3 4">
    <name type="scientific">Pseudoxanthomonas suwonensis</name>
    <dbReference type="NCBI Taxonomy" id="314722"/>
    <lineage>
        <taxon>Bacteria</taxon>
        <taxon>Pseudomonadati</taxon>
        <taxon>Pseudomonadota</taxon>
        <taxon>Gammaproteobacteria</taxon>
        <taxon>Lysobacterales</taxon>
        <taxon>Lysobacteraceae</taxon>
        <taxon>Pseudoxanthomonas</taxon>
    </lineage>
</organism>
<accession>A0A0E3YZQ2</accession>
<keyword evidence="3" id="KW-0808">Transferase</keyword>
<proteinExistence type="predicted"/>
<reference evidence="3 4" key="1">
    <citation type="journal article" date="2015" name="Genome Announc.">
        <title>Complete Genome Sequence of Pseudoxanthomonas suwonensis Strain J1, a Cellulose-Degrading Bacterium Isolated from Leaf- and Wood-Enriched Soil.</title>
        <authorList>
            <person name="Hou L."/>
            <person name="Jiang J."/>
            <person name="Xu Z."/>
            <person name="Zhou Y."/>
            <person name="Leung F.C."/>
        </authorList>
    </citation>
    <scope>NUCLEOTIDE SEQUENCE [LARGE SCALE GENOMIC DNA]</scope>
    <source>
        <strain evidence="3 4">J1</strain>
    </source>
</reference>
<gene>
    <name evidence="3" type="ORF">WQ53_04040</name>
</gene>
<dbReference type="GO" id="GO:0016301">
    <property type="term" value="F:kinase activity"/>
    <property type="evidence" value="ECO:0007669"/>
    <property type="project" value="UniProtKB-KW"/>
</dbReference>
<dbReference type="Gene3D" id="1.10.286.20">
    <property type="match status" value="1"/>
</dbReference>
<dbReference type="KEGG" id="psuw:WQ53_04040"/>
<evidence type="ECO:0000313" key="3">
    <source>
        <dbReference type="EMBL" id="AKC86064.1"/>
    </source>
</evidence>